<dbReference type="SMART" id="SM01285">
    <property type="entry name" value="FACT-Spt16_Nlob"/>
    <property type="match status" value="1"/>
</dbReference>
<comment type="subunit">
    <text evidence="1">Component of the FACT complex.</text>
</comment>
<dbReference type="GO" id="GO:0006281">
    <property type="term" value="P:DNA repair"/>
    <property type="evidence" value="ECO:0007669"/>
    <property type="project" value="UniProtKB-UniRule"/>
</dbReference>
<reference evidence="3 4" key="1">
    <citation type="submission" date="2022-12" db="EMBL/GenBank/DDBJ databases">
        <title>Chromosome-scale assembly of the Ensete ventricosum genome.</title>
        <authorList>
            <person name="Dussert Y."/>
            <person name="Stocks J."/>
            <person name="Wendawek A."/>
            <person name="Woldeyes F."/>
            <person name="Nichols R.A."/>
            <person name="Borrell J.S."/>
        </authorList>
    </citation>
    <scope>NUCLEOTIDE SEQUENCE [LARGE SCALE GENOMIC DNA]</scope>
    <source>
        <strain evidence="4">cv. Maze</strain>
        <tissue evidence="3">Seeds</tissue>
    </source>
</reference>
<dbReference type="InterPro" id="IPR029148">
    <property type="entry name" value="FACT-SPT16_Nlobe"/>
</dbReference>
<dbReference type="AlphaFoldDB" id="A0AAV8QEN4"/>
<feature type="domain" description="FACT complex subunit SPT16 N-terminal lobe" evidence="2">
    <location>
        <begin position="4"/>
        <end position="136"/>
    </location>
</feature>
<sequence length="245" mass="27080">MHNDFAESNLWEKKKIVWTLLETIMFFIKRQIHFLCSQKKAILFETIEKSACKAVGADLLVLVKAKNNVGSALIEEIIHAIHIQAKPESPVVGYISKETPEGKLLETRVRHLKPGNTVGAAYHAALAVVQNEASELLPNLSKSAGTGIGLELCESGLGLNSKNDRLVRSGMVFNVSLGFQNLQTRTNNPRTEKFSLLLADTVIVTEKPLEVLIARCSKAIKDVAYSINEEEEEEPPRVRPVLNGK</sequence>
<dbReference type="InterPro" id="IPR036005">
    <property type="entry name" value="Creatinase/aminopeptidase-like"/>
</dbReference>
<evidence type="ECO:0000313" key="3">
    <source>
        <dbReference type="EMBL" id="KAJ8470742.1"/>
    </source>
</evidence>
<dbReference type="GO" id="GO:0006260">
    <property type="term" value="P:DNA replication"/>
    <property type="evidence" value="ECO:0007669"/>
    <property type="project" value="UniProtKB-KW"/>
</dbReference>
<dbReference type="EMBL" id="JAQQAF010000007">
    <property type="protein sequence ID" value="KAJ8470742.1"/>
    <property type="molecule type" value="Genomic_DNA"/>
</dbReference>
<protein>
    <recommendedName>
        <fullName evidence="1">FACT complex subunit</fullName>
    </recommendedName>
</protein>
<dbReference type="GO" id="GO:0031491">
    <property type="term" value="F:nucleosome binding"/>
    <property type="evidence" value="ECO:0007669"/>
    <property type="project" value="TreeGrafter"/>
</dbReference>
<dbReference type="PANTHER" id="PTHR13980">
    <property type="entry name" value="CDC68 RELATED"/>
    <property type="match status" value="1"/>
</dbReference>
<keyword evidence="1" id="KW-0539">Nucleus</keyword>
<comment type="caution">
    <text evidence="3">The sequence shown here is derived from an EMBL/GenBank/DDBJ whole genome shotgun (WGS) entry which is preliminary data.</text>
</comment>
<evidence type="ECO:0000313" key="4">
    <source>
        <dbReference type="Proteomes" id="UP001222027"/>
    </source>
</evidence>
<keyword evidence="4" id="KW-1185">Reference proteome</keyword>
<evidence type="ECO:0000259" key="2">
    <source>
        <dbReference type="SMART" id="SM01285"/>
    </source>
</evidence>
<dbReference type="GO" id="GO:0006368">
    <property type="term" value="P:transcription elongation by RNA polymerase II"/>
    <property type="evidence" value="ECO:0007669"/>
    <property type="project" value="TreeGrafter"/>
</dbReference>
<gene>
    <name evidence="3" type="ORF">OPV22_025085</name>
</gene>
<comment type="similarity">
    <text evidence="1">Belongs to the peptidase M24 family. SPT16 subfamily.</text>
</comment>
<dbReference type="InterPro" id="IPR040258">
    <property type="entry name" value="Spt16"/>
</dbReference>
<dbReference type="PANTHER" id="PTHR13980:SF15">
    <property type="entry name" value="FACT COMPLEX SUBUNIT SPT16"/>
    <property type="match status" value="1"/>
</dbReference>
<dbReference type="SUPFAM" id="SSF55920">
    <property type="entry name" value="Creatinase/aminopeptidase"/>
    <property type="match status" value="1"/>
</dbReference>
<keyword evidence="1" id="KW-0158">Chromosome</keyword>
<keyword evidence="1" id="KW-0805">Transcription regulation</keyword>
<keyword evidence="1" id="KW-0227">DNA damage</keyword>
<dbReference type="Pfam" id="PF14826">
    <property type="entry name" value="FACT-Spt16_Nlob"/>
    <property type="match status" value="1"/>
</dbReference>
<comment type="subcellular location">
    <subcellularLocation>
        <location evidence="1">Nucleus</location>
    </subcellularLocation>
    <subcellularLocation>
        <location evidence="1">Chromosome</location>
    </subcellularLocation>
</comment>
<name>A0AAV8QEN4_ENSVE</name>
<keyword evidence="1" id="KW-0235">DNA replication</keyword>
<dbReference type="Proteomes" id="UP001222027">
    <property type="component" value="Unassembled WGS sequence"/>
</dbReference>
<dbReference type="GO" id="GO:0035101">
    <property type="term" value="C:FACT complex"/>
    <property type="evidence" value="ECO:0007669"/>
    <property type="project" value="UniProtKB-UniRule"/>
</dbReference>
<organism evidence="3 4">
    <name type="scientific">Ensete ventricosum</name>
    <name type="common">Abyssinian banana</name>
    <name type="synonym">Musa ensete</name>
    <dbReference type="NCBI Taxonomy" id="4639"/>
    <lineage>
        <taxon>Eukaryota</taxon>
        <taxon>Viridiplantae</taxon>
        <taxon>Streptophyta</taxon>
        <taxon>Embryophyta</taxon>
        <taxon>Tracheophyta</taxon>
        <taxon>Spermatophyta</taxon>
        <taxon>Magnoliopsida</taxon>
        <taxon>Liliopsida</taxon>
        <taxon>Zingiberales</taxon>
        <taxon>Musaceae</taxon>
        <taxon>Ensete</taxon>
    </lineage>
</organism>
<proteinExistence type="inferred from homology"/>
<keyword evidence="1" id="KW-0234">DNA repair</keyword>
<evidence type="ECO:0000256" key="1">
    <source>
        <dbReference type="RuleBase" id="RU367052"/>
    </source>
</evidence>
<accession>A0AAV8QEN4</accession>
<keyword evidence="1" id="KW-0804">Transcription</keyword>
<dbReference type="Gene3D" id="3.90.230.10">
    <property type="entry name" value="Creatinase/methionine aminopeptidase superfamily"/>
    <property type="match status" value="1"/>
</dbReference>
<comment type="function">
    <text evidence="1">Component of the FACT complex, a general chromatin factor that acts to reorganize nucleosomes. The FACT complex is involved in multiple processes that require DNA as a template such as mRNA elongation, DNA replication and DNA repair. During transcription elongation the FACT complex acts as a histone chaperone that both destabilizes and restores nucleosomal structure. It facilitates the passage of RNA polymerase II and transcription by promoting the dissociation of one histone H2A-H2B dimer from the nucleosome, then subsequently promotes the reestablishment of the nucleosome following the passage of RNA polymerase II.</text>
</comment>